<keyword evidence="2" id="KW-1185">Reference proteome</keyword>
<proteinExistence type="predicted"/>
<organism evidence="1 2">
    <name type="scientific">Larinioides sclopetarius</name>
    <dbReference type="NCBI Taxonomy" id="280406"/>
    <lineage>
        <taxon>Eukaryota</taxon>
        <taxon>Metazoa</taxon>
        <taxon>Ecdysozoa</taxon>
        <taxon>Arthropoda</taxon>
        <taxon>Chelicerata</taxon>
        <taxon>Arachnida</taxon>
        <taxon>Araneae</taxon>
        <taxon>Araneomorphae</taxon>
        <taxon>Entelegynae</taxon>
        <taxon>Araneoidea</taxon>
        <taxon>Araneidae</taxon>
        <taxon>Larinioides</taxon>
    </lineage>
</organism>
<protein>
    <submittedName>
        <fullName evidence="1">Uncharacterized protein</fullName>
    </submittedName>
</protein>
<comment type="caution">
    <text evidence="1">The sequence shown here is derived from an EMBL/GenBank/DDBJ whole genome shotgun (WGS) entry which is preliminary data.</text>
</comment>
<gene>
    <name evidence="1" type="ORF">LARSCL_LOCUS16522</name>
</gene>
<dbReference type="Proteomes" id="UP001497382">
    <property type="component" value="Unassembled WGS sequence"/>
</dbReference>
<accession>A0AAV2B2I7</accession>
<reference evidence="1 2" key="1">
    <citation type="submission" date="2024-04" db="EMBL/GenBank/DDBJ databases">
        <authorList>
            <person name="Rising A."/>
            <person name="Reimegard J."/>
            <person name="Sonavane S."/>
            <person name="Akerstrom W."/>
            <person name="Nylinder S."/>
            <person name="Hedman E."/>
            <person name="Kallberg Y."/>
        </authorList>
    </citation>
    <scope>NUCLEOTIDE SEQUENCE [LARGE SCALE GENOMIC DNA]</scope>
</reference>
<dbReference type="EMBL" id="CAXIEN010000265">
    <property type="protein sequence ID" value="CAL1290491.1"/>
    <property type="molecule type" value="Genomic_DNA"/>
</dbReference>
<evidence type="ECO:0000313" key="1">
    <source>
        <dbReference type="EMBL" id="CAL1290491.1"/>
    </source>
</evidence>
<name>A0AAV2B2I7_9ARAC</name>
<dbReference type="AlphaFoldDB" id="A0AAV2B2I7"/>
<evidence type="ECO:0000313" key="2">
    <source>
        <dbReference type="Proteomes" id="UP001497382"/>
    </source>
</evidence>
<sequence>MVENSLGHQFVQHFTHGREQADRSIGPRVTRIFTRFVQEYQLRLFPRARKMTYIQTPVEQGYKKSRTFAIDSFQDFVLNIIETRRFPTL</sequence>